<dbReference type="GO" id="GO:0043190">
    <property type="term" value="C:ATP-binding cassette (ABC) transporter complex"/>
    <property type="evidence" value="ECO:0007669"/>
    <property type="project" value="TreeGrafter"/>
</dbReference>
<proteinExistence type="predicted"/>
<dbReference type="InterPro" id="IPR003339">
    <property type="entry name" value="ABC/ECF_trnsptr_transmembrane"/>
</dbReference>
<evidence type="ECO:0000256" key="1">
    <source>
        <dbReference type="ARBA" id="ARBA00004141"/>
    </source>
</evidence>
<evidence type="ECO:0000256" key="2">
    <source>
        <dbReference type="ARBA" id="ARBA00022692"/>
    </source>
</evidence>
<keyword evidence="7" id="KW-1185">Reference proteome</keyword>
<feature type="transmembrane region" description="Helical" evidence="5">
    <location>
        <begin position="113"/>
        <end position="136"/>
    </location>
</feature>
<feature type="transmembrane region" description="Helical" evidence="5">
    <location>
        <begin position="21"/>
        <end position="54"/>
    </location>
</feature>
<evidence type="ECO:0000313" key="6">
    <source>
        <dbReference type="EMBL" id="MBP3953230.1"/>
    </source>
</evidence>
<dbReference type="PANTHER" id="PTHR43723:SF1">
    <property type="entry name" value="COBALT TRANSPORT PROTEIN CBIQ"/>
    <property type="match status" value="1"/>
</dbReference>
<accession>A0A941APW6</accession>
<dbReference type="RefSeq" id="WP_210599088.1">
    <property type="nucleotide sequence ID" value="NZ_JAGKSQ010000011.1"/>
</dbReference>
<feature type="transmembrane region" description="Helical" evidence="5">
    <location>
        <begin position="235"/>
        <end position="258"/>
    </location>
</feature>
<protein>
    <submittedName>
        <fullName evidence="6">Energy-coupling factor transporter transmembrane protein EcfT</fullName>
    </submittedName>
</protein>
<dbReference type="Proteomes" id="UP000678228">
    <property type="component" value="Unassembled WGS sequence"/>
</dbReference>
<dbReference type="GO" id="GO:0006824">
    <property type="term" value="P:cobalt ion transport"/>
    <property type="evidence" value="ECO:0007669"/>
    <property type="project" value="TreeGrafter"/>
</dbReference>
<gene>
    <name evidence="6" type="ORF">J7W16_19070</name>
</gene>
<keyword evidence="2 5" id="KW-0812">Transmembrane</keyword>
<comment type="caution">
    <text evidence="6">The sequence shown here is derived from an EMBL/GenBank/DDBJ whole genome shotgun (WGS) entry which is preliminary data.</text>
</comment>
<comment type="subcellular location">
    <subcellularLocation>
        <location evidence="1">Membrane</location>
        <topology evidence="1">Multi-pass membrane protein</topology>
    </subcellularLocation>
</comment>
<evidence type="ECO:0000256" key="5">
    <source>
        <dbReference type="SAM" id="Phobius"/>
    </source>
</evidence>
<dbReference type="Pfam" id="PF02361">
    <property type="entry name" value="CbiQ"/>
    <property type="match status" value="1"/>
</dbReference>
<dbReference type="CDD" id="cd16914">
    <property type="entry name" value="EcfT"/>
    <property type="match status" value="1"/>
</dbReference>
<dbReference type="InterPro" id="IPR052770">
    <property type="entry name" value="Cobalt_transport_CbiQ"/>
</dbReference>
<evidence type="ECO:0000256" key="4">
    <source>
        <dbReference type="ARBA" id="ARBA00023136"/>
    </source>
</evidence>
<sequence length="267" mass="31001">MELGYDVKNTWVTKVNPSLKLLLFMLLFSVVIFTHNPNVLVLFTSFCAIVLFTYSGHPLKYLLLYSSPFVLVFVSSSTAMIFFGKGDITWFQWGLIHITEESFYRGLHLGFRALSFAVLGLLFALTTKPVLLFYSLMQQLKLSPRYAYSFMASIRLMPIMVEEFQTLRHALKVRGIKEKKGVMGVYQKLMFYSIPLLAQSIRKAQRIAVAMEAKRFSNLKKRTYYYELTYSRYDVGIIIFFLLIVVMAYVLGILFPMISITDVRYYE</sequence>
<keyword evidence="3 5" id="KW-1133">Transmembrane helix</keyword>
<keyword evidence="4 5" id="KW-0472">Membrane</keyword>
<dbReference type="EMBL" id="JAGKSQ010000011">
    <property type="protein sequence ID" value="MBP3953230.1"/>
    <property type="molecule type" value="Genomic_DNA"/>
</dbReference>
<dbReference type="PANTHER" id="PTHR43723">
    <property type="entry name" value="COBALT TRANSPORT PROTEIN CBIQ"/>
    <property type="match status" value="1"/>
</dbReference>
<feature type="transmembrane region" description="Helical" evidence="5">
    <location>
        <begin position="61"/>
        <end position="83"/>
    </location>
</feature>
<reference evidence="6" key="1">
    <citation type="submission" date="2021-03" db="EMBL/GenBank/DDBJ databases">
        <title>Bacillus suaedae sp. nov., isolated from Suaeda aralocaspica.</title>
        <authorList>
            <person name="Lei R.F.R."/>
        </authorList>
    </citation>
    <scope>NUCLEOTIDE SEQUENCE</scope>
    <source>
        <strain evidence="6">YZJH907-2</strain>
    </source>
</reference>
<evidence type="ECO:0000313" key="7">
    <source>
        <dbReference type="Proteomes" id="UP000678228"/>
    </source>
</evidence>
<name>A0A941APW6_9BACI</name>
<organism evidence="6 7">
    <name type="scientific">Halalkalibacter suaedae</name>
    <dbReference type="NCBI Taxonomy" id="2822140"/>
    <lineage>
        <taxon>Bacteria</taxon>
        <taxon>Bacillati</taxon>
        <taxon>Bacillota</taxon>
        <taxon>Bacilli</taxon>
        <taxon>Bacillales</taxon>
        <taxon>Bacillaceae</taxon>
        <taxon>Halalkalibacter</taxon>
    </lineage>
</organism>
<dbReference type="AlphaFoldDB" id="A0A941APW6"/>
<evidence type="ECO:0000256" key="3">
    <source>
        <dbReference type="ARBA" id="ARBA00022989"/>
    </source>
</evidence>